<evidence type="ECO:0000256" key="12">
    <source>
        <dbReference type="ARBA" id="ARBA00049878"/>
    </source>
</evidence>
<proteinExistence type="inferred from homology"/>
<keyword evidence="5" id="KW-0808">Transferase</keyword>
<name>A0A2T5G872_HYDSH</name>
<dbReference type="Proteomes" id="UP000244180">
    <property type="component" value="Unassembled WGS sequence"/>
</dbReference>
<dbReference type="InterPro" id="IPR003448">
    <property type="entry name" value="Mopterin_biosynth_MoaE"/>
</dbReference>
<dbReference type="EC" id="2.8.1.12" evidence="3"/>
<evidence type="ECO:0000256" key="3">
    <source>
        <dbReference type="ARBA" id="ARBA00011950"/>
    </source>
</evidence>
<dbReference type="GO" id="GO:0030366">
    <property type="term" value="F:molybdopterin synthase activity"/>
    <property type="evidence" value="ECO:0007669"/>
    <property type="project" value="UniProtKB-EC"/>
</dbReference>
<dbReference type="SUPFAM" id="SSF54690">
    <property type="entry name" value="Molybdopterin synthase subunit MoaE"/>
    <property type="match status" value="1"/>
</dbReference>
<evidence type="ECO:0000256" key="8">
    <source>
        <dbReference type="ARBA" id="ARBA00029745"/>
    </source>
</evidence>
<gene>
    <name evidence="14" type="ORF">HSCHL_0223</name>
</gene>
<sequence>MRPDESAVGRGSGMSREADGRPRWEARTDWGWFALTEAPIDVGTLSAFVTRPEVGAVNVFLGTVREWTRGRRTLYLVYEAYEAMALRLLQTLGEEVRREHPGARVAVHHRLGRLEIGEIAVAIAVGTPHRDAAYAGSRHIIERIKEMVPIWKKEFWEDGSFWVGDQLERIPYPDGRPPEGPEG</sequence>
<dbReference type="AlphaFoldDB" id="A0A2T5G872"/>
<evidence type="ECO:0000313" key="14">
    <source>
        <dbReference type="EMBL" id="PTQ52387.1"/>
    </source>
</evidence>
<evidence type="ECO:0000256" key="7">
    <source>
        <dbReference type="ARBA" id="ARBA00026066"/>
    </source>
</evidence>
<dbReference type="GO" id="GO:0006777">
    <property type="term" value="P:Mo-molybdopterin cofactor biosynthetic process"/>
    <property type="evidence" value="ECO:0007669"/>
    <property type="project" value="UniProtKB-KW"/>
</dbReference>
<keyword evidence="6" id="KW-0501">Molybdenum cofactor biosynthesis</keyword>
<dbReference type="EMBL" id="PEBV01000024">
    <property type="protein sequence ID" value="PTQ52387.1"/>
    <property type="molecule type" value="Genomic_DNA"/>
</dbReference>
<dbReference type="FunFam" id="3.90.1170.40:FF:000003">
    <property type="entry name" value="Molybdopterin converting factor subunit 2"/>
    <property type="match status" value="1"/>
</dbReference>
<comment type="subunit">
    <text evidence="7">Heterotetramer of 2 MoaD subunits and 2 MoaE subunits. Also stable as homodimer. The enzyme changes between these two forms during catalysis.</text>
</comment>
<comment type="catalytic activity">
    <reaction evidence="12">
        <text>2 [molybdopterin-synthase sulfur-carrier protein]-C-terminal-Gly-aminoethanethioate + cyclic pyranopterin phosphate + H2O = molybdopterin + 2 [molybdopterin-synthase sulfur-carrier protein]-C-terminal Gly-Gly + 2 H(+)</text>
        <dbReference type="Rhea" id="RHEA:26333"/>
        <dbReference type="Rhea" id="RHEA-COMP:12202"/>
        <dbReference type="Rhea" id="RHEA-COMP:19907"/>
        <dbReference type="ChEBI" id="CHEBI:15377"/>
        <dbReference type="ChEBI" id="CHEBI:15378"/>
        <dbReference type="ChEBI" id="CHEBI:58698"/>
        <dbReference type="ChEBI" id="CHEBI:59648"/>
        <dbReference type="ChEBI" id="CHEBI:90778"/>
        <dbReference type="ChEBI" id="CHEBI:232372"/>
        <dbReference type="EC" id="2.8.1.12"/>
    </reaction>
</comment>
<evidence type="ECO:0000256" key="11">
    <source>
        <dbReference type="ARBA" id="ARBA00032474"/>
    </source>
</evidence>
<evidence type="ECO:0000256" key="9">
    <source>
        <dbReference type="ARBA" id="ARBA00030407"/>
    </source>
</evidence>
<feature type="region of interest" description="Disordered" evidence="13">
    <location>
        <begin position="1"/>
        <end position="22"/>
    </location>
</feature>
<evidence type="ECO:0000256" key="2">
    <source>
        <dbReference type="ARBA" id="ARBA00005426"/>
    </source>
</evidence>
<dbReference type="CDD" id="cd00756">
    <property type="entry name" value="MoaE"/>
    <property type="match status" value="1"/>
</dbReference>
<dbReference type="PANTHER" id="PTHR23404">
    <property type="entry name" value="MOLYBDOPTERIN SYNTHASE RELATED"/>
    <property type="match status" value="1"/>
</dbReference>
<organism evidence="14 15">
    <name type="scientific">Hydrogenibacillus schlegelii</name>
    <name type="common">Bacillus schlegelii</name>
    <dbReference type="NCBI Taxonomy" id="1484"/>
    <lineage>
        <taxon>Bacteria</taxon>
        <taxon>Bacillati</taxon>
        <taxon>Bacillota</taxon>
        <taxon>Bacilli</taxon>
        <taxon>Bacillales</taxon>
        <taxon>Bacillales Family X. Incertae Sedis</taxon>
        <taxon>Hydrogenibacillus</taxon>
    </lineage>
</organism>
<evidence type="ECO:0000256" key="13">
    <source>
        <dbReference type="SAM" id="MobiDB-lite"/>
    </source>
</evidence>
<evidence type="ECO:0000256" key="1">
    <source>
        <dbReference type="ARBA" id="ARBA00005046"/>
    </source>
</evidence>
<evidence type="ECO:0000256" key="5">
    <source>
        <dbReference type="ARBA" id="ARBA00022679"/>
    </source>
</evidence>
<protein>
    <recommendedName>
        <fullName evidence="4">Molybdopterin synthase catalytic subunit</fullName>
        <ecNumber evidence="3">2.8.1.12</ecNumber>
    </recommendedName>
    <alternativeName>
        <fullName evidence="10">MPT synthase subunit 2</fullName>
    </alternativeName>
    <alternativeName>
        <fullName evidence="8">Molybdenum cofactor biosynthesis protein E</fullName>
    </alternativeName>
    <alternativeName>
        <fullName evidence="9">Molybdopterin-converting factor large subunit</fullName>
    </alternativeName>
    <alternativeName>
        <fullName evidence="11">Molybdopterin-converting factor subunit 2</fullName>
    </alternativeName>
</protein>
<evidence type="ECO:0000256" key="10">
    <source>
        <dbReference type="ARBA" id="ARBA00030781"/>
    </source>
</evidence>
<comment type="similarity">
    <text evidence="2">Belongs to the MoaE family.</text>
</comment>
<evidence type="ECO:0000256" key="4">
    <source>
        <dbReference type="ARBA" id="ARBA00013858"/>
    </source>
</evidence>
<comment type="caution">
    <text evidence="14">The sequence shown here is derived from an EMBL/GenBank/DDBJ whole genome shotgun (WGS) entry which is preliminary data.</text>
</comment>
<evidence type="ECO:0000313" key="15">
    <source>
        <dbReference type="Proteomes" id="UP000244180"/>
    </source>
</evidence>
<evidence type="ECO:0000256" key="6">
    <source>
        <dbReference type="ARBA" id="ARBA00023150"/>
    </source>
</evidence>
<reference evidence="14 15" key="1">
    <citation type="submission" date="2017-08" db="EMBL/GenBank/DDBJ databases">
        <title>Burning lignite coal seam in the remote Altai Mountains harbors a hydrogen-driven thermophilic microbial community.</title>
        <authorList>
            <person name="Kadnikov V.V."/>
            <person name="Mardanov A.V."/>
            <person name="Ivasenko D."/>
            <person name="Beletsky A.V."/>
            <person name="Karnachuk O.V."/>
            <person name="Ravin N.V."/>
        </authorList>
    </citation>
    <scope>NUCLEOTIDE SEQUENCE [LARGE SCALE GENOMIC DNA]</scope>
    <source>
        <strain evidence="14">AL33</strain>
    </source>
</reference>
<dbReference type="InterPro" id="IPR036563">
    <property type="entry name" value="MoaE_sf"/>
</dbReference>
<dbReference type="Pfam" id="PF02391">
    <property type="entry name" value="MoaE"/>
    <property type="match status" value="1"/>
</dbReference>
<comment type="pathway">
    <text evidence="1">Cofactor biosynthesis; molybdopterin biosynthesis.</text>
</comment>
<dbReference type="Gene3D" id="3.90.1170.40">
    <property type="entry name" value="Molybdopterin biosynthesis MoaE subunit"/>
    <property type="match status" value="1"/>
</dbReference>
<accession>A0A2T5G872</accession>